<reference evidence="5 6" key="1">
    <citation type="journal article" date="2019" name="Microbiol. Resour. Announc.">
        <title>Complete Genome Sequences of Three Mycoplasma anserisalpingitis (Mycoplasma sp. 1220) Strains.</title>
        <authorList>
            <person name="Grozner D."/>
            <person name="Forro B."/>
            <person name="Kovacs A.B."/>
            <person name="Marton S."/>
            <person name="Banyai K."/>
            <person name="Kreizinger Z."/>
            <person name="Sulyok K.M."/>
            <person name="Gyuranecz M."/>
        </authorList>
    </citation>
    <scope>NUCLEOTIDE SEQUENCE [LARGE SCALE GENOMIC DNA]</scope>
    <source>
        <strain evidence="5 6">ATCC:BAA-2147</strain>
    </source>
</reference>
<dbReference type="NCBIfam" id="TIGR00496">
    <property type="entry name" value="frr"/>
    <property type="match status" value="1"/>
</dbReference>
<dbReference type="RefSeq" id="WP_146368773.1">
    <property type="nucleotide sequence ID" value="NZ_CP042295.1"/>
</dbReference>
<comment type="function">
    <text evidence="3">Responsible for the release of ribosomes from messenger RNA at the termination of protein biosynthesis. May increase the efficiency of translation by recycling ribosomes from one round of translation to another.</text>
</comment>
<comment type="similarity">
    <text evidence="1 3">Belongs to the RRF family.</text>
</comment>
<keyword evidence="3" id="KW-0963">Cytoplasm</keyword>
<dbReference type="SUPFAM" id="SSF55194">
    <property type="entry name" value="Ribosome recycling factor, RRF"/>
    <property type="match status" value="1"/>
</dbReference>
<dbReference type="GO" id="GO:0006415">
    <property type="term" value="P:translational termination"/>
    <property type="evidence" value="ECO:0007669"/>
    <property type="project" value="UniProtKB-UniRule"/>
</dbReference>
<gene>
    <name evidence="3" type="primary">frr</name>
    <name evidence="5" type="ORF">FRW55_03650</name>
</gene>
<evidence type="ECO:0000313" key="6">
    <source>
        <dbReference type="Proteomes" id="UP000318927"/>
    </source>
</evidence>
<organism evidence="5 6">
    <name type="scientific">Mycoplasma anserisalpingitidis</name>
    <dbReference type="NCBI Taxonomy" id="519450"/>
    <lineage>
        <taxon>Bacteria</taxon>
        <taxon>Bacillati</taxon>
        <taxon>Mycoplasmatota</taxon>
        <taxon>Mollicutes</taxon>
        <taxon>Mycoplasmataceae</taxon>
        <taxon>Mycoplasma</taxon>
    </lineage>
</organism>
<evidence type="ECO:0000256" key="3">
    <source>
        <dbReference type="HAMAP-Rule" id="MF_00040"/>
    </source>
</evidence>
<evidence type="ECO:0000259" key="4">
    <source>
        <dbReference type="Pfam" id="PF01765"/>
    </source>
</evidence>
<dbReference type="HAMAP" id="MF_00040">
    <property type="entry name" value="RRF"/>
    <property type="match status" value="1"/>
</dbReference>
<dbReference type="Pfam" id="PF01765">
    <property type="entry name" value="RRF"/>
    <property type="match status" value="1"/>
</dbReference>
<evidence type="ECO:0000256" key="2">
    <source>
        <dbReference type="ARBA" id="ARBA00022917"/>
    </source>
</evidence>
<dbReference type="GO" id="GO:0043023">
    <property type="term" value="F:ribosomal large subunit binding"/>
    <property type="evidence" value="ECO:0007669"/>
    <property type="project" value="TreeGrafter"/>
</dbReference>
<evidence type="ECO:0000313" key="5">
    <source>
        <dbReference type="EMBL" id="QDY87228.1"/>
    </source>
</evidence>
<dbReference type="CDD" id="cd00520">
    <property type="entry name" value="RRF"/>
    <property type="match status" value="1"/>
</dbReference>
<dbReference type="OrthoDB" id="9804006at2"/>
<dbReference type="Proteomes" id="UP000318927">
    <property type="component" value="Chromosome"/>
</dbReference>
<dbReference type="GO" id="GO:0005737">
    <property type="term" value="C:cytoplasm"/>
    <property type="evidence" value="ECO:0007669"/>
    <property type="project" value="UniProtKB-SubCell"/>
</dbReference>
<name>A0A5B8K0L5_9MOLU</name>
<feature type="domain" description="Ribosome recycling factor" evidence="4">
    <location>
        <begin position="21"/>
        <end position="181"/>
    </location>
</feature>
<dbReference type="KEGG" id="mans:FRW55_03650"/>
<evidence type="ECO:0000256" key="1">
    <source>
        <dbReference type="ARBA" id="ARBA00005912"/>
    </source>
</evidence>
<dbReference type="InterPro" id="IPR023584">
    <property type="entry name" value="Ribosome_recyc_fac_dom"/>
</dbReference>
<dbReference type="FunFam" id="3.30.1360.40:FF:000001">
    <property type="entry name" value="Ribosome-recycling factor"/>
    <property type="match status" value="1"/>
</dbReference>
<comment type="subcellular location">
    <subcellularLocation>
        <location evidence="3">Cytoplasm</location>
    </subcellularLocation>
</comment>
<proteinExistence type="inferred from homology"/>
<keyword evidence="6" id="KW-1185">Reference proteome</keyword>
<dbReference type="InterPro" id="IPR036191">
    <property type="entry name" value="RRF_sf"/>
</dbReference>
<dbReference type="Gene3D" id="3.30.1360.40">
    <property type="match status" value="1"/>
</dbReference>
<dbReference type="InterPro" id="IPR002661">
    <property type="entry name" value="Ribosome_recyc_fac"/>
</dbReference>
<accession>A0A5B8K0L5</accession>
<sequence>MDIELYLLQIKEAAEKSIHHLKFELSKISTGRANPQLVKWVKVDYYGTPTSLDELANISVPEPQQLLIKPYDQSSVKDILKAINNANLGITPVDEGNQVRITFPALTTERRKELTKALPKHSEQAKVGVRNARQDVNKLVKADESVSEDEQKRILEIVQKEVDKYINEISAIVKDKENELMNK</sequence>
<dbReference type="Gene3D" id="1.10.132.20">
    <property type="entry name" value="Ribosome-recycling factor"/>
    <property type="match status" value="1"/>
</dbReference>
<protein>
    <recommendedName>
        <fullName evidence="3">Ribosome-recycling factor</fullName>
        <shortName evidence="3">RRF</shortName>
    </recommendedName>
    <alternativeName>
        <fullName evidence="3">Ribosome-releasing factor</fullName>
    </alternativeName>
</protein>
<dbReference type="EMBL" id="CP042295">
    <property type="protein sequence ID" value="QDY87228.1"/>
    <property type="molecule type" value="Genomic_DNA"/>
</dbReference>
<dbReference type="AlphaFoldDB" id="A0A5B8K0L5"/>
<dbReference type="PANTHER" id="PTHR20982">
    <property type="entry name" value="RIBOSOME RECYCLING FACTOR"/>
    <property type="match status" value="1"/>
</dbReference>
<keyword evidence="2 3" id="KW-0648">Protein biosynthesis</keyword>
<dbReference type="PANTHER" id="PTHR20982:SF3">
    <property type="entry name" value="MITOCHONDRIAL RIBOSOME RECYCLING FACTOR PSEUDO 1"/>
    <property type="match status" value="1"/>
</dbReference>